<accession>A0ABP1EBC5</accession>
<dbReference type="EMBL" id="OZ037952">
    <property type="protein sequence ID" value="CAL1717321.1"/>
    <property type="molecule type" value="Genomic_DNA"/>
</dbReference>
<feature type="domain" description="NADAR" evidence="2">
    <location>
        <begin position="186"/>
        <end position="326"/>
    </location>
</feature>
<reference evidence="4" key="1">
    <citation type="submission" date="2024-04" db="EMBL/GenBank/DDBJ databases">
        <authorList>
            <person name="Shaw F."/>
            <person name="Minotto A."/>
        </authorList>
    </citation>
    <scope>NUCLEOTIDE SEQUENCE [LARGE SCALE GENOMIC DNA]</scope>
</reference>
<feature type="compositionally biased region" description="Low complexity" evidence="1">
    <location>
        <begin position="23"/>
        <end position="33"/>
    </location>
</feature>
<feature type="region of interest" description="Disordered" evidence="1">
    <location>
        <begin position="120"/>
        <end position="175"/>
    </location>
</feature>
<evidence type="ECO:0000259" key="2">
    <source>
        <dbReference type="Pfam" id="PF08719"/>
    </source>
</evidence>
<name>A0ABP1EBC5_9APHY</name>
<dbReference type="Pfam" id="PF08719">
    <property type="entry name" value="NADAR"/>
    <property type="match status" value="1"/>
</dbReference>
<keyword evidence="4" id="KW-1185">Reference proteome</keyword>
<protein>
    <recommendedName>
        <fullName evidence="2">NADAR domain-containing protein</fullName>
    </recommendedName>
</protein>
<sequence length="328" mass="38227">MTPEHNKDRHYTNSWMDGRVNMSTTTSTPTTPQTAIPIITSEEVYTSQPVYTIDQVDENPIQYRVEERRRTIYVTSNAPPDPHTVTELFKLAEISEGEVDDSEDMNARRRTKSLEEREFRSLDHVLSGQEDKAESPKRLHRRSGHGHRKQLSSSSRHSYTRNTPPNTPTSHDIRPRTMIQQPPILFYHKHEPHYGFTNFSPHEVIYNGKRYPTSEHLFQSFKFEHKPNLAEHIRTCSDHPSVVFSEARRFQPEVRSDWMNVNIRKMDEALYHKFTQHRSLYDELLSTGDAELIENSDKDAFWGCGADGKGRNELGKALVRLRTLLRDQ</sequence>
<evidence type="ECO:0000313" key="4">
    <source>
        <dbReference type="Proteomes" id="UP001497453"/>
    </source>
</evidence>
<feature type="compositionally biased region" description="Basic and acidic residues" evidence="1">
    <location>
        <begin position="120"/>
        <end position="137"/>
    </location>
</feature>
<dbReference type="Gene3D" id="1.10.357.40">
    <property type="entry name" value="YbiA-like"/>
    <property type="match status" value="1"/>
</dbReference>
<feature type="region of interest" description="Disordered" evidence="1">
    <location>
        <begin position="1"/>
        <end position="33"/>
    </location>
</feature>
<dbReference type="NCBIfam" id="TIGR02464">
    <property type="entry name" value="ribofla_fusion"/>
    <property type="match status" value="1"/>
</dbReference>
<dbReference type="InterPro" id="IPR037238">
    <property type="entry name" value="YbiA-like_sf"/>
</dbReference>
<dbReference type="InterPro" id="IPR012816">
    <property type="entry name" value="NADAR"/>
</dbReference>
<gene>
    <name evidence="3" type="ORF">GFSPODELE1_LOCUS11167</name>
</gene>
<feature type="compositionally biased region" description="Basic residues" evidence="1">
    <location>
        <begin position="138"/>
        <end position="150"/>
    </location>
</feature>
<evidence type="ECO:0000313" key="3">
    <source>
        <dbReference type="EMBL" id="CAL1717321.1"/>
    </source>
</evidence>
<feature type="compositionally biased region" description="Basic and acidic residues" evidence="1">
    <location>
        <begin position="1"/>
        <end position="11"/>
    </location>
</feature>
<dbReference type="Proteomes" id="UP001497453">
    <property type="component" value="Chromosome 9"/>
</dbReference>
<evidence type="ECO:0000256" key="1">
    <source>
        <dbReference type="SAM" id="MobiDB-lite"/>
    </source>
</evidence>
<dbReference type="CDD" id="cd15457">
    <property type="entry name" value="NADAR"/>
    <property type="match status" value="1"/>
</dbReference>
<organism evidence="3 4">
    <name type="scientific">Somion occarium</name>
    <dbReference type="NCBI Taxonomy" id="3059160"/>
    <lineage>
        <taxon>Eukaryota</taxon>
        <taxon>Fungi</taxon>
        <taxon>Dikarya</taxon>
        <taxon>Basidiomycota</taxon>
        <taxon>Agaricomycotina</taxon>
        <taxon>Agaricomycetes</taxon>
        <taxon>Polyporales</taxon>
        <taxon>Cerrenaceae</taxon>
        <taxon>Somion</taxon>
    </lineage>
</organism>
<dbReference type="SUPFAM" id="SSF143990">
    <property type="entry name" value="YbiA-like"/>
    <property type="match status" value="1"/>
</dbReference>
<proteinExistence type="predicted"/>
<feature type="compositionally biased region" description="Polar residues" evidence="1">
    <location>
        <begin position="151"/>
        <end position="170"/>
    </location>
</feature>